<dbReference type="PANTHER" id="PTHR11787">
    <property type="entry name" value="RAB GDP-DISSOCIATION INHIBITOR"/>
    <property type="match status" value="1"/>
</dbReference>
<dbReference type="Gene3D" id="3.30.519.10">
    <property type="entry name" value="Guanine Nucleotide Dissociation Inhibitor, domain 2"/>
    <property type="match status" value="1"/>
</dbReference>
<name>A0A1R1X964_9FUNG</name>
<dbReference type="GO" id="GO:0005737">
    <property type="term" value="C:cytoplasm"/>
    <property type="evidence" value="ECO:0007669"/>
    <property type="project" value="TreeGrafter"/>
</dbReference>
<proteinExistence type="inferred from homology"/>
<dbReference type="InterPro" id="IPR000806">
    <property type="entry name" value="RabGDI"/>
</dbReference>
<organism evidence="3 4">
    <name type="scientific">Smittium culicis</name>
    <dbReference type="NCBI Taxonomy" id="133412"/>
    <lineage>
        <taxon>Eukaryota</taxon>
        <taxon>Fungi</taxon>
        <taxon>Fungi incertae sedis</taxon>
        <taxon>Zoopagomycota</taxon>
        <taxon>Kickxellomycotina</taxon>
        <taxon>Harpellomycetes</taxon>
        <taxon>Harpellales</taxon>
        <taxon>Legeriomycetaceae</taxon>
        <taxon>Smittium</taxon>
    </lineage>
</organism>
<dbReference type="Gene3D" id="3.50.50.60">
    <property type="entry name" value="FAD/NAD(P)-binding domain"/>
    <property type="match status" value="1"/>
</dbReference>
<dbReference type="OrthoDB" id="9446342at2759"/>
<evidence type="ECO:0000313" key="4">
    <source>
        <dbReference type="Proteomes" id="UP000187429"/>
    </source>
</evidence>
<dbReference type="InterPro" id="IPR018203">
    <property type="entry name" value="GDP_dissociation_inhibitor"/>
</dbReference>
<comment type="similarity">
    <text evidence="1 2">Belongs to the Rab GDI family.</text>
</comment>
<dbReference type="GO" id="GO:0005093">
    <property type="term" value="F:Rab GDP-dissociation inhibitor activity"/>
    <property type="evidence" value="ECO:0007669"/>
    <property type="project" value="InterPro"/>
</dbReference>
<protein>
    <recommendedName>
        <fullName evidence="2">Rab GDP dissociation inhibitor</fullName>
    </recommendedName>
</protein>
<dbReference type="SUPFAM" id="SSF51905">
    <property type="entry name" value="FAD/NAD(P)-binding domain"/>
    <property type="match status" value="1"/>
</dbReference>
<gene>
    <name evidence="3" type="ORF">AYI69_g9937</name>
</gene>
<dbReference type="EMBL" id="LSSM01006228">
    <property type="protein sequence ID" value="OMJ11177.1"/>
    <property type="molecule type" value="Genomic_DNA"/>
</dbReference>
<keyword evidence="4" id="KW-1185">Reference proteome</keyword>
<dbReference type="PRINTS" id="PR00891">
    <property type="entry name" value="RABGDIREP"/>
</dbReference>
<reference evidence="4" key="1">
    <citation type="submission" date="2017-01" db="EMBL/GenBank/DDBJ databases">
        <authorList>
            <person name="Wang Y."/>
            <person name="White M."/>
            <person name="Kvist S."/>
            <person name="Moncalvo J.-M."/>
        </authorList>
    </citation>
    <scope>NUCLEOTIDE SEQUENCE [LARGE SCALE GENOMIC DNA]</scope>
    <source>
        <strain evidence="4">ID-206-W2</strain>
    </source>
</reference>
<dbReference type="InterPro" id="IPR036188">
    <property type="entry name" value="FAD/NAD-bd_sf"/>
</dbReference>
<dbReference type="PRINTS" id="PR00892">
    <property type="entry name" value="RABGDI"/>
</dbReference>
<dbReference type="GO" id="GO:0007264">
    <property type="term" value="P:small GTPase-mediated signal transduction"/>
    <property type="evidence" value="ECO:0007669"/>
    <property type="project" value="InterPro"/>
</dbReference>
<comment type="caution">
    <text evidence="3">The sequence shown here is derived from an EMBL/GenBank/DDBJ whole genome shotgun (WGS) entry which is preliminary data.</text>
</comment>
<dbReference type="Proteomes" id="UP000187429">
    <property type="component" value="Unassembled WGS sequence"/>
</dbReference>
<feature type="non-terminal residue" evidence="3">
    <location>
        <position position="88"/>
    </location>
</feature>
<dbReference type="GO" id="GO:0015031">
    <property type="term" value="P:protein transport"/>
    <property type="evidence" value="ECO:0007669"/>
    <property type="project" value="InterPro"/>
</dbReference>
<dbReference type="Pfam" id="PF00996">
    <property type="entry name" value="GDI"/>
    <property type="match status" value="1"/>
</dbReference>
<accession>A0A1R1X964</accession>
<sequence>MFLDEEYDIIVLGTGLVECVLSGILSVEGKKVLHIDRNDYYGGECASLNLTQLYRMFKDGASPPEALGRDRDYNIDLIPKFMMANEEL</sequence>
<dbReference type="PANTHER" id="PTHR11787:SF8">
    <property type="entry name" value="RAB GDP DISSOCIATION INHIBITOR"/>
    <property type="match status" value="1"/>
</dbReference>
<evidence type="ECO:0000313" key="3">
    <source>
        <dbReference type="EMBL" id="OMJ11177.1"/>
    </source>
</evidence>
<dbReference type="GO" id="GO:0016192">
    <property type="term" value="P:vesicle-mediated transport"/>
    <property type="evidence" value="ECO:0007669"/>
    <property type="project" value="TreeGrafter"/>
</dbReference>
<dbReference type="AlphaFoldDB" id="A0A1R1X964"/>
<evidence type="ECO:0000256" key="1">
    <source>
        <dbReference type="ARBA" id="ARBA00005593"/>
    </source>
</evidence>
<evidence type="ECO:0000256" key="2">
    <source>
        <dbReference type="RuleBase" id="RU363124"/>
    </source>
</evidence>